<keyword evidence="1" id="KW-0812">Transmembrane</keyword>
<evidence type="ECO:0000313" key="2">
    <source>
        <dbReference type="EMBL" id="VDN19450.1"/>
    </source>
</evidence>
<evidence type="ECO:0000256" key="1">
    <source>
        <dbReference type="SAM" id="Phobius"/>
    </source>
</evidence>
<feature type="transmembrane region" description="Helical" evidence="1">
    <location>
        <begin position="40"/>
        <end position="60"/>
    </location>
</feature>
<accession>A0A3P7M133</accession>
<gene>
    <name evidence="2" type="ORF">CGOC_LOCUS8568</name>
</gene>
<name>A0A3P7M133_CYLGO</name>
<reference evidence="2 3" key="1">
    <citation type="submission" date="2018-11" db="EMBL/GenBank/DDBJ databases">
        <authorList>
            <consortium name="Pathogen Informatics"/>
        </authorList>
    </citation>
    <scope>NUCLEOTIDE SEQUENCE [LARGE SCALE GENOMIC DNA]</scope>
</reference>
<organism evidence="2 3">
    <name type="scientific">Cylicostephanus goldi</name>
    <name type="common">Nematode worm</name>
    <dbReference type="NCBI Taxonomy" id="71465"/>
    <lineage>
        <taxon>Eukaryota</taxon>
        <taxon>Metazoa</taxon>
        <taxon>Ecdysozoa</taxon>
        <taxon>Nematoda</taxon>
        <taxon>Chromadorea</taxon>
        <taxon>Rhabditida</taxon>
        <taxon>Rhabditina</taxon>
        <taxon>Rhabditomorpha</taxon>
        <taxon>Strongyloidea</taxon>
        <taxon>Strongylidae</taxon>
        <taxon>Cylicostephanus</taxon>
    </lineage>
</organism>
<dbReference type="Proteomes" id="UP000271889">
    <property type="component" value="Unassembled WGS sequence"/>
</dbReference>
<dbReference type="AlphaFoldDB" id="A0A3P7M133"/>
<feature type="transmembrane region" description="Helical" evidence="1">
    <location>
        <begin position="6"/>
        <end position="28"/>
    </location>
</feature>
<dbReference type="EMBL" id="UYRV01104412">
    <property type="protein sequence ID" value="VDN19450.1"/>
    <property type="molecule type" value="Genomic_DNA"/>
</dbReference>
<keyword evidence="1" id="KW-0472">Membrane</keyword>
<keyword evidence="1" id="KW-1133">Transmembrane helix</keyword>
<keyword evidence="3" id="KW-1185">Reference proteome</keyword>
<sequence length="83" mass="9315">MRAETLIYILNIALNAAIILLDIFLIYITLSGKDLRKNPVLMLVLMAMLLDVGAFLNTIAHDVPSYILERDLSSEFTTSLPTY</sequence>
<protein>
    <recommendedName>
        <fullName evidence="4">G-protein coupled receptors family 1 profile domain-containing protein</fullName>
    </recommendedName>
</protein>
<proteinExistence type="predicted"/>
<evidence type="ECO:0000313" key="3">
    <source>
        <dbReference type="Proteomes" id="UP000271889"/>
    </source>
</evidence>
<evidence type="ECO:0008006" key="4">
    <source>
        <dbReference type="Google" id="ProtNLM"/>
    </source>
</evidence>